<feature type="region of interest" description="Disordered" evidence="5">
    <location>
        <begin position="323"/>
        <end position="344"/>
    </location>
</feature>
<evidence type="ECO:0000256" key="2">
    <source>
        <dbReference type="ARBA" id="ARBA00022692"/>
    </source>
</evidence>
<evidence type="ECO:0000313" key="8">
    <source>
        <dbReference type="Proteomes" id="UP001601059"/>
    </source>
</evidence>
<dbReference type="InterPro" id="IPR050922">
    <property type="entry name" value="LytR/CpsA/Psr_CW_biosynth"/>
</dbReference>
<protein>
    <submittedName>
        <fullName evidence="7">LCP family protein</fullName>
    </submittedName>
</protein>
<keyword evidence="3" id="KW-0735">Signal-anchor</keyword>
<dbReference type="RefSeq" id="WP_389361658.1">
    <property type="nucleotide sequence ID" value="NZ_JBIACK010000006.1"/>
</dbReference>
<dbReference type="InterPro" id="IPR004474">
    <property type="entry name" value="LytR_CpsA_psr"/>
</dbReference>
<accession>A0ABW6KC00</accession>
<evidence type="ECO:0000259" key="6">
    <source>
        <dbReference type="Pfam" id="PF03816"/>
    </source>
</evidence>
<reference evidence="7 8" key="1">
    <citation type="submission" date="2024-08" db="EMBL/GenBank/DDBJ databases">
        <title>Two novel Cytobacillus novel species.</title>
        <authorList>
            <person name="Liu G."/>
        </authorList>
    </citation>
    <scope>NUCLEOTIDE SEQUENCE [LARGE SCALE GENOMIC DNA]</scope>
    <source>
        <strain evidence="7 8">FJAT-54145</strain>
    </source>
</reference>
<dbReference type="PANTHER" id="PTHR33392">
    <property type="entry name" value="POLYISOPRENYL-TEICHOIC ACID--PEPTIDOGLYCAN TEICHOIC ACID TRANSFERASE TAGU"/>
    <property type="match status" value="1"/>
</dbReference>
<dbReference type="Pfam" id="PF03816">
    <property type="entry name" value="LytR_cpsA_psr"/>
    <property type="match status" value="1"/>
</dbReference>
<dbReference type="Gene3D" id="3.40.630.190">
    <property type="entry name" value="LCP protein"/>
    <property type="match status" value="1"/>
</dbReference>
<comment type="similarity">
    <text evidence="1">Belongs to the LytR/CpsA/Psr (LCP) family.</text>
</comment>
<gene>
    <name evidence="7" type="ORF">ACFYKX_13880</name>
</gene>
<evidence type="ECO:0000256" key="5">
    <source>
        <dbReference type="SAM" id="MobiDB-lite"/>
    </source>
</evidence>
<dbReference type="EMBL" id="JBIACK010000006">
    <property type="protein sequence ID" value="MFE8701689.1"/>
    <property type="molecule type" value="Genomic_DNA"/>
</dbReference>
<comment type="caution">
    <text evidence="7">The sequence shown here is derived from an EMBL/GenBank/DDBJ whole genome shotgun (WGS) entry which is preliminary data.</text>
</comment>
<feature type="domain" description="Cell envelope-related transcriptional attenuator" evidence="6">
    <location>
        <begin position="89"/>
        <end position="236"/>
    </location>
</feature>
<proteinExistence type="inferred from homology"/>
<name>A0ABW6KC00_9BACI</name>
<evidence type="ECO:0000313" key="7">
    <source>
        <dbReference type="EMBL" id="MFE8701689.1"/>
    </source>
</evidence>
<dbReference type="Proteomes" id="UP001601059">
    <property type="component" value="Unassembled WGS sequence"/>
</dbReference>
<evidence type="ECO:0000256" key="3">
    <source>
        <dbReference type="ARBA" id="ARBA00022968"/>
    </source>
</evidence>
<keyword evidence="4" id="KW-0472">Membrane</keyword>
<evidence type="ECO:0000256" key="1">
    <source>
        <dbReference type="ARBA" id="ARBA00006068"/>
    </source>
</evidence>
<organism evidence="7 8">
    <name type="scientific">Cytobacillus spartinae</name>
    <dbReference type="NCBI Taxonomy" id="3299023"/>
    <lineage>
        <taxon>Bacteria</taxon>
        <taxon>Bacillati</taxon>
        <taxon>Bacillota</taxon>
        <taxon>Bacilli</taxon>
        <taxon>Bacillales</taxon>
        <taxon>Bacillaceae</taxon>
        <taxon>Cytobacillus</taxon>
    </lineage>
</organism>
<keyword evidence="8" id="KW-1185">Reference proteome</keyword>
<sequence>MSNSRNIRRKKKKRRSLRLFFLTILLVLIGGGSYFAYDIVYNAKKASDNIYQELDSSKITKQRKEEVQITKDAFNILLVGIEDQGGGERSDVLMLVTVNPESKEVYMLSIPRDTKTYLPDAGYTTKITHSYSNGGIESTIETVSELLDVPIDYYVTTNFQGFEDIVDTLGGVSVEVPFTFKAQLTDSLRWKTYYEGPMDLNGNEALAYVRMRKKDPKGDMGRNERQQQVIKAIVDKGTSFSSLSKIDDVMHDLGENVKTNIPPSKFLSFINLYTKIKNTQIQNLAIEGYDEWIDSVYYYTPYDESISELSSILNNALDTSSYSVDNHSMNSNTNQAAGSQSEKY</sequence>
<keyword evidence="4" id="KW-1133">Transmembrane helix</keyword>
<evidence type="ECO:0000256" key="4">
    <source>
        <dbReference type="ARBA" id="ARBA00022989"/>
    </source>
</evidence>
<dbReference type="PANTHER" id="PTHR33392:SF6">
    <property type="entry name" value="POLYISOPRENYL-TEICHOIC ACID--PEPTIDOGLYCAN TEICHOIC ACID TRANSFERASE TAGU"/>
    <property type="match status" value="1"/>
</dbReference>
<keyword evidence="2" id="KW-0812">Transmembrane</keyword>
<dbReference type="NCBIfam" id="TIGR00350">
    <property type="entry name" value="lytR_cpsA_psr"/>
    <property type="match status" value="1"/>
</dbReference>